<gene>
    <name evidence="2" type="ORF">Adt_02191</name>
</gene>
<keyword evidence="3" id="KW-1185">Reference proteome</keyword>
<accession>A0ABD1VV13</accession>
<dbReference type="PANTHER" id="PTHR36757">
    <property type="entry name" value="BNAANNG22500D PROTEIN"/>
    <property type="match status" value="1"/>
</dbReference>
<evidence type="ECO:0000313" key="3">
    <source>
        <dbReference type="Proteomes" id="UP001604336"/>
    </source>
</evidence>
<dbReference type="AlphaFoldDB" id="A0ABD1VV13"/>
<proteinExistence type="predicted"/>
<reference evidence="3" key="1">
    <citation type="submission" date="2024-07" db="EMBL/GenBank/DDBJ databases">
        <title>Two chromosome-level genome assemblies of Korean endemic species Abeliophyllum distichum and Forsythia ovata (Oleaceae).</title>
        <authorList>
            <person name="Jang H."/>
        </authorList>
    </citation>
    <scope>NUCLEOTIDE SEQUENCE [LARGE SCALE GENOMIC DNA]</scope>
</reference>
<dbReference type="Proteomes" id="UP001604336">
    <property type="component" value="Unassembled WGS sequence"/>
</dbReference>
<protein>
    <submittedName>
        <fullName evidence="2">Uncharacterized protein</fullName>
    </submittedName>
</protein>
<feature type="compositionally biased region" description="Polar residues" evidence="1">
    <location>
        <begin position="141"/>
        <end position="165"/>
    </location>
</feature>
<feature type="region of interest" description="Disordered" evidence="1">
    <location>
        <begin position="78"/>
        <end position="109"/>
    </location>
</feature>
<name>A0ABD1VV13_9LAMI</name>
<feature type="region of interest" description="Disordered" evidence="1">
    <location>
        <begin position="133"/>
        <end position="184"/>
    </location>
</feature>
<dbReference type="EMBL" id="JBFOLK010000001">
    <property type="protein sequence ID" value="KAL2541213.1"/>
    <property type="molecule type" value="Genomic_DNA"/>
</dbReference>
<evidence type="ECO:0000313" key="2">
    <source>
        <dbReference type="EMBL" id="KAL2541213.1"/>
    </source>
</evidence>
<comment type="caution">
    <text evidence="2">The sequence shown here is derived from an EMBL/GenBank/DDBJ whole genome shotgun (WGS) entry which is preliminary data.</text>
</comment>
<dbReference type="PANTHER" id="PTHR36757:SF1">
    <property type="entry name" value="GENOME ASSEMBLY, CHROMOSOME: A04"/>
    <property type="match status" value="1"/>
</dbReference>
<organism evidence="2 3">
    <name type="scientific">Abeliophyllum distichum</name>
    <dbReference type="NCBI Taxonomy" id="126358"/>
    <lineage>
        <taxon>Eukaryota</taxon>
        <taxon>Viridiplantae</taxon>
        <taxon>Streptophyta</taxon>
        <taxon>Embryophyta</taxon>
        <taxon>Tracheophyta</taxon>
        <taxon>Spermatophyta</taxon>
        <taxon>Magnoliopsida</taxon>
        <taxon>eudicotyledons</taxon>
        <taxon>Gunneridae</taxon>
        <taxon>Pentapetalae</taxon>
        <taxon>asterids</taxon>
        <taxon>lamiids</taxon>
        <taxon>Lamiales</taxon>
        <taxon>Oleaceae</taxon>
        <taxon>Forsythieae</taxon>
        <taxon>Abeliophyllum</taxon>
    </lineage>
</organism>
<feature type="compositionally biased region" description="Pro residues" evidence="1">
    <location>
        <begin position="84"/>
        <end position="94"/>
    </location>
</feature>
<evidence type="ECO:0000256" key="1">
    <source>
        <dbReference type="SAM" id="MobiDB-lite"/>
    </source>
</evidence>
<sequence>METMAVDHMITDNPIPRISFSDEVAMFKDIPYRSDSAQFDSDFDFCITSNETCLADELFSGGLIRPLQLQDKFVNSKQFSTSKPPLPLPPPPPLTSQSSRPDQKHPSKAPFWHLKRSSSLHCDHSSKKSSIWSSLSRSNSTGSVPNSKKLSKNSMAITSPSSAKFGSQKPPLRKNSRGPYGTGVQINPALNGPPPFIISMTTGNLFGLGSLFRNGKGKNIKK</sequence>